<dbReference type="RefSeq" id="WP_153213695.1">
    <property type="nucleotide sequence ID" value="NZ_CP045611.1"/>
</dbReference>
<name>A0A6G4LLJ7_9ENTR</name>
<proteinExistence type="predicted"/>
<accession>A0A6G4LLJ7</accession>
<sequence>MAKGLHPNLLMPFTQCIEYPNTKNITRLHYFVTIGDVVSATNIELKVCHDGVLLVSGRVTLAKLNLTFSNVMQEQK</sequence>
<evidence type="ECO:0000313" key="1">
    <source>
        <dbReference type="EMBL" id="NGE61293.1"/>
    </source>
</evidence>
<organism evidence="1">
    <name type="scientific">Enterobacter hormaechei</name>
    <dbReference type="NCBI Taxonomy" id="158836"/>
    <lineage>
        <taxon>Bacteria</taxon>
        <taxon>Pseudomonadati</taxon>
        <taxon>Pseudomonadota</taxon>
        <taxon>Gammaproteobacteria</taxon>
        <taxon>Enterobacterales</taxon>
        <taxon>Enterobacteriaceae</taxon>
        <taxon>Enterobacter</taxon>
        <taxon>Enterobacter cloacae complex</taxon>
    </lineage>
</organism>
<reference evidence="1" key="1">
    <citation type="submission" date="2020-02" db="EMBL/GenBank/DDBJ databases">
        <title>WGS of Carbapenem-Resistant Entrobacteriaceae.</title>
        <authorList>
            <person name="Tokajian S."/>
            <person name="El Chaar M."/>
            <person name="El Khoury M."/>
        </authorList>
    </citation>
    <scope>NUCLEOTIDE SEQUENCE</scope>
    <source>
        <strain evidence="1">EHM_24</strain>
    </source>
</reference>
<protein>
    <submittedName>
        <fullName evidence="1">Uncharacterized protein</fullName>
    </submittedName>
</protein>
<comment type="caution">
    <text evidence="1">The sequence shown here is derived from an EMBL/GenBank/DDBJ whole genome shotgun (WGS) entry which is preliminary data.</text>
</comment>
<dbReference type="EMBL" id="JAAJSZ010000010">
    <property type="protein sequence ID" value="NGE61293.1"/>
    <property type="molecule type" value="Genomic_DNA"/>
</dbReference>
<dbReference type="AlphaFoldDB" id="A0A6G4LLJ7"/>
<gene>
    <name evidence="1" type="ORF">G5638_19390</name>
</gene>